<keyword evidence="7" id="KW-0809">Transit peptide</keyword>
<dbReference type="GO" id="GO:0016020">
    <property type="term" value="C:membrane"/>
    <property type="evidence" value="ECO:0007669"/>
    <property type="project" value="UniProtKB-SubCell"/>
</dbReference>
<dbReference type="PANTHER" id="PTHR31412">
    <property type="entry name" value="ZINC METALLOPROTEASE EGY1"/>
    <property type="match status" value="1"/>
</dbReference>
<evidence type="ECO:0000256" key="8">
    <source>
        <dbReference type="ARBA" id="ARBA00022989"/>
    </source>
</evidence>
<evidence type="ECO:0000256" key="7">
    <source>
        <dbReference type="ARBA" id="ARBA00022946"/>
    </source>
</evidence>
<evidence type="ECO:0000256" key="9">
    <source>
        <dbReference type="ARBA" id="ARBA00023136"/>
    </source>
</evidence>
<dbReference type="Proteomes" id="UP000030652">
    <property type="component" value="Unassembled WGS sequence"/>
</dbReference>
<dbReference type="CDD" id="cd06160">
    <property type="entry name" value="S2P-M50_like_2"/>
    <property type="match status" value="1"/>
</dbReference>
<name>A0A0B0EJM5_9BACT</name>
<evidence type="ECO:0000256" key="1">
    <source>
        <dbReference type="ARBA" id="ARBA00001947"/>
    </source>
</evidence>
<sequence length="286" mass="31558">MDEKVSFRSSIKAIRGVIGKFLSTPSFFAIPRINILLFIATFCTTYIMNGPGYAICIMIILFAHEMGHFVMCKKYHVDASWPFFLPFPSFFGTLGAVIKMRGHIPSKRALFDIGVAGPIGGLIFAIPITLIGLHLSEVHPIPKDATSYLGLGEPILFSFFSKMMVGEVSEGFDIILNPIAFAGWAGFFVTALNLMPIGQLDGGHVIYALLGKHSTIVYKVGIGIFCLLAIFVFRGWILIAVLLLLFGFKHPPPADPFTPLDFKRKCVGVLMLVIFFLCFTPIPFKI</sequence>
<evidence type="ECO:0000313" key="13">
    <source>
        <dbReference type="Proteomes" id="UP000030652"/>
    </source>
</evidence>
<dbReference type="PANTHER" id="PTHR31412:SF0">
    <property type="entry name" value="ZINC METALLOPROTEASE EGY1, CHLOROPLASTIC-RELATED"/>
    <property type="match status" value="1"/>
</dbReference>
<evidence type="ECO:0000256" key="5">
    <source>
        <dbReference type="ARBA" id="ARBA00022692"/>
    </source>
</evidence>
<organism evidence="12 13">
    <name type="scientific">Candidatus Scalindua brodae</name>
    <dbReference type="NCBI Taxonomy" id="237368"/>
    <lineage>
        <taxon>Bacteria</taxon>
        <taxon>Pseudomonadati</taxon>
        <taxon>Planctomycetota</taxon>
        <taxon>Candidatus Brocadiia</taxon>
        <taxon>Candidatus Brocadiales</taxon>
        <taxon>Candidatus Scalinduaceae</taxon>
        <taxon>Candidatus Scalindua</taxon>
    </lineage>
</organism>
<dbReference type="Pfam" id="PF02163">
    <property type="entry name" value="Peptidase_M50"/>
    <property type="match status" value="1"/>
</dbReference>
<feature type="transmembrane region" description="Helical" evidence="10">
    <location>
        <begin position="216"/>
        <end position="246"/>
    </location>
</feature>
<evidence type="ECO:0000256" key="10">
    <source>
        <dbReference type="SAM" id="Phobius"/>
    </source>
</evidence>
<evidence type="ECO:0000259" key="11">
    <source>
        <dbReference type="Pfam" id="PF02163"/>
    </source>
</evidence>
<feature type="transmembrane region" description="Helical" evidence="10">
    <location>
        <begin position="110"/>
        <end position="133"/>
    </location>
</feature>
<feature type="transmembrane region" description="Helical" evidence="10">
    <location>
        <begin position="266"/>
        <end position="284"/>
    </location>
</feature>
<gene>
    <name evidence="12" type="ORF">SCABRO_02998</name>
</gene>
<dbReference type="PATRIC" id="fig|237368.3.peg.3244"/>
<dbReference type="GO" id="GO:0008233">
    <property type="term" value="F:peptidase activity"/>
    <property type="evidence" value="ECO:0007669"/>
    <property type="project" value="UniProtKB-KW"/>
</dbReference>
<dbReference type="eggNOG" id="COG1994">
    <property type="taxonomic scope" value="Bacteria"/>
</dbReference>
<keyword evidence="8 10" id="KW-1133">Transmembrane helix</keyword>
<comment type="caution">
    <text evidence="12">The sequence shown here is derived from an EMBL/GenBank/DDBJ whole genome shotgun (WGS) entry which is preliminary data.</text>
</comment>
<keyword evidence="6" id="KW-0378">Hydrolase</keyword>
<feature type="transmembrane region" description="Helical" evidence="10">
    <location>
        <begin position="35"/>
        <end position="61"/>
    </location>
</feature>
<accession>A0A0B0EJM5</accession>
<evidence type="ECO:0000256" key="6">
    <source>
        <dbReference type="ARBA" id="ARBA00022801"/>
    </source>
</evidence>
<feature type="transmembrane region" description="Helical" evidence="10">
    <location>
        <begin position="81"/>
        <end position="98"/>
    </location>
</feature>
<evidence type="ECO:0000256" key="2">
    <source>
        <dbReference type="ARBA" id="ARBA00004141"/>
    </source>
</evidence>
<dbReference type="EMBL" id="JRYO01000213">
    <property type="protein sequence ID" value="KHE91318.1"/>
    <property type="molecule type" value="Genomic_DNA"/>
</dbReference>
<evidence type="ECO:0000313" key="12">
    <source>
        <dbReference type="EMBL" id="KHE91318.1"/>
    </source>
</evidence>
<dbReference type="AlphaFoldDB" id="A0A0B0EJM5"/>
<comment type="cofactor">
    <cofactor evidence="1">
        <name>Zn(2+)</name>
        <dbReference type="ChEBI" id="CHEBI:29105"/>
    </cofactor>
</comment>
<dbReference type="InterPro" id="IPR044838">
    <property type="entry name" value="EGY1-like"/>
</dbReference>
<dbReference type="GO" id="GO:0006508">
    <property type="term" value="P:proteolysis"/>
    <property type="evidence" value="ECO:0007669"/>
    <property type="project" value="UniProtKB-KW"/>
</dbReference>
<protein>
    <recommendedName>
        <fullName evidence="11">Peptidase M50 domain-containing protein</fullName>
    </recommendedName>
</protein>
<comment type="similarity">
    <text evidence="3">Belongs to the peptidase M50B family.</text>
</comment>
<keyword evidence="5 10" id="KW-0812">Transmembrane</keyword>
<keyword evidence="9 10" id="KW-0472">Membrane</keyword>
<reference evidence="12 13" key="1">
    <citation type="submission" date="2014-10" db="EMBL/GenBank/DDBJ databases">
        <title>Draft genome of anammox bacterium scalindua brodae, obtained using differential coverage binning of sequence data from two enrichment reactors.</title>
        <authorList>
            <person name="Speth D.R."/>
            <person name="Russ L."/>
            <person name="Kartal B."/>
            <person name="Op den Camp H.J."/>
            <person name="Dutilh B.E."/>
            <person name="Jetten M.S."/>
        </authorList>
    </citation>
    <scope>NUCLEOTIDE SEQUENCE [LARGE SCALE GENOMIC DNA]</scope>
    <source>
        <strain evidence="12">RU1</strain>
    </source>
</reference>
<keyword evidence="4" id="KW-0645">Protease</keyword>
<feature type="domain" description="Peptidase M50" evidence="11">
    <location>
        <begin position="53"/>
        <end position="223"/>
    </location>
</feature>
<evidence type="ECO:0000256" key="3">
    <source>
        <dbReference type="ARBA" id="ARBA00007931"/>
    </source>
</evidence>
<dbReference type="InterPro" id="IPR008915">
    <property type="entry name" value="Peptidase_M50"/>
</dbReference>
<feature type="transmembrane region" description="Helical" evidence="10">
    <location>
        <begin position="174"/>
        <end position="196"/>
    </location>
</feature>
<proteinExistence type="inferred from homology"/>
<evidence type="ECO:0000256" key="4">
    <source>
        <dbReference type="ARBA" id="ARBA00022670"/>
    </source>
</evidence>
<comment type="subcellular location">
    <subcellularLocation>
        <location evidence="2">Membrane</location>
        <topology evidence="2">Multi-pass membrane protein</topology>
    </subcellularLocation>
</comment>